<evidence type="ECO:0000256" key="1">
    <source>
        <dbReference type="ARBA" id="ARBA00004776"/>
    </source>
</evidence>
<dbReference type="SUPFAM" id="SSF53448">
    <property type="entry name" value="Nucleotide-diphospho-sugar transferases"/>
    <property type="match status" value="1"/>
</dbReference>
<proteinExistence type="inferred from homology"/>
<reference evidence="6 7" key="1">
    <citation type="submission" date="2018-06" db="EMBL/GenBank/DDBJ databases">
        <authorList>
            <consortium name="Pathogen Informatics"/>
            <person name="Doyle S."/>
        </authorList>
    </citation>
    <scope>NUCLEOTIDE SEQUENCE [LARGE SCALE GENOMIC DNA]</scope>
    <source>
        <strain evidence="6 7">NCTC8129</strain>
    </source>
</reference>
<gene>
    <name evidence="6" type="primary">hyaD_1</name>
    <name evidence="6" type="ORF">NCTC8129_01646</name>
</gene>
<evidence type="ECO:0000256" key="4">
    <source>
        <dbReference type="ARBA" id="ARBA00022679"/>
    </source>
</evidence>
<dbReference type="Proteomes" id="UP000254070">
    <property type="component" value="Unassembled WGS sequence"/>
</dbReference>
<dbReference type="Pfam" id="PF02709">
    <property type="entry name" value="Glyco_transf_7C"/>
    <property type="match status" value="1"/>
</dbReference>
<dbReference type="EC" id="2.4.1.212" evidence="6"/>
<dbReference type="Gene3D" id="3.90.550.10">
    <property type="entry name" value="Spore Coat Polysaccharide Biosynthesis Protein SpsA, Chain A"/>
    <property type="match status" value="1"/>
</dbReference>
<keyword evidence="4 6" id="KW-0808">Transferase</keyword>
<evidence type="ECO:0000256" key="2">
    <source>
        <dbReference type="ARBA" id="ARBA00006739"/>
    </source>
</evidence>
<organism evidence="6 7">
    <name type="scientific">Enterococcus durans</name>
    <dbReference type="NCBI Taxonomy" id="53345"/>
    <lineage>
        <taxon>Bacteria</taxon>
        <taxon>Bacillati</taxon>
        <taxon>Bacillota</taxon>
        <taxon>Bacilli</taxon>
        <taxon>Lactobacillales</taxon>
        <taxon>Enterococcaceae</taxon>
        <taxon>Enterococcus</taxon>
    </lineage>
</organism>
<feature type="domain" description="Galactosyltransferase C-terminal" evidence="5">
    <location>
        <begin position="96"/>
        <end position="155"/>
    </location>
</feature>
<name>A0A377KJR4_9ENTE</name>
<dbReference type="AlphaFoldDB" id="A0A377KJR4"/>
<comment type="similarity">
    <text evidence="2">Belongs to the glycosyltransferase 2 family.</text>
</comment>
<evidence type="ECO:0000313" key="7">
    <source>
        <dbReference type="Proteomes" id="UP000254070"/>
    </source>
</evidence>
<dbReference type="PANTHER" id="PTHR43179:SF12">
    <property type="entry name" value="GALACTOFURANOSYLTRANSFERASE GLFT2"/>
    <property type="match status" value="1"/>
</dbReference>
<accession>A0A377KJR4</accession>
<dbReference type="EMBL" id="UGIF01000002">
    <property type="protein sequence ID" value="STP29448.1"/>
    <property type="molecule type" value="Genomic_DNA"/>
</dbReference>
<dbReference type="InterPro" id="IPR029044">
    <property type="entry name" value="Nucleotide-diphossugar_trans"/>
</dbReference>
<dbReference type="GO" id="GO:0050501">
    <property type="term" value="F:hyaluronan synthase activity"/>
    <property type="evidence" value="ECO:0007669"/>
    <property type="project" value="UniProtKB-EC"/>
</dbReference>
<sequence length="217" mass="25190">MAKARNEGAKIAEGEVLLFLDCGILLSTYGIEKHFCKHRSEKNVAVIGYVVGYDDFNKHESHLHKLINVADIDTSINEMLKEEVFDMREPLYIEHGIDLSTWPAPWCICWTGNFSVKKEVFDLVGGFDERFQTWGGEDTDLGLNLYTSGVKLVLNKLAVGIHYPHEKEKITVNPTDMKKRTYEKRMYMYNKYLLPEIKLWAENETFDLNRILLNQCY</sequence>
<comment type="pathway">
    <text evidence="1">Cell wall biogenesis; cell wall polysaccharide biosynthesis.</text>
</comment>
<evidence type="ECO:0000256" key="3">
    <source>
        <dbReference type="ARBA" id="ARBA00022676"/>
    </source>
</evidence>
<dbReference type="PANTHER" id="PTHR43179">
    <property type="entry name" value="RHAMNOSYLTRANSFERASE WBBL"/>
    <property type="match status" value="1"/>
</dbReference>
<protein>
    <submittedName>
        <fullName evidence="6">Hyaluronan synthase</fullName>
        <ecNumber evidence="6">2.4.1.212</ecNumber>
    </submittedName>
</protein>
<evidence type="ECO:0000313" key="6">
    <source>
        <dbReference type="EMBL" id="STP29448.1"/>
    </source>
</evidence>
<dbReference type="InterPro" id="IPR027791">
    <property type="entry name" value="Galactosyl_T_C"/>
</dbReference>
<keyword evidence="3 6" id="KW-0328">Glycosyltransferase</keyword>
<evidence type="ECO:0000259" key="5">
    <source>
        <dbReference type="Pfam" id="PF02709"/>
    </source>
</evidence>